<evidence type="ECO:0000259" key="1">
    <source>
        <dbReference type="Pfam" id="PF02602"/>
    </source>
</evidence>
<keyword evidence="2" id="KW-0456">Lyase</keyword>
<dbReference type="RefSeq" id="WP_167072959.1">
    <property type="nucleotide sequence ID" value="NZ_JAAOZC010000003.1"/>
</dbReference>
<organism evidence="2 3">
    <name type="scientific">Sphingomonas vulcanisoli</name>
    <dbReference type="NCBI Taxonomy" id="1658060"/>
    <lineage>
        <taxon>Bacteria</taxon>
        <taxon>Pseudomonadati</taxon>
        <taxon>Pseudomonadota</taxon>
        <taxon>Alphaproteobacteria</taxon>
        <taxon>Sphingomonadales</taxon>
        <taxon>Sphingomonadaceae</taxon>
        <taxon>Sphingomonas</taxon>
    </lineage>
</organism>
<accession>A0ABX0TRJ9</accession>
<name>A0ABX0TRJ9_9SPHN</name>
<dbReference type="Gene3D" id="3.40.50.10090">
    <property type="match status" value="1"/>
</dbReference>
<dbReference type="InterPro" id="IPR003754">
    <property type="entry name" value="4pyrrol_synth_uPrphyn_synth"/>
</dbReference>
<evidence type="ECO:0000313" key="2">
    <source>
        <dbReference type="EMBL" id="NIJ08143.1"/>
    </source>
</evidence>
<dbReference type="Pfam" id="PF02602">
    <property type="entry name" value="HEM4"/>
    <property type="match status" value="1"/>
</dbReference>
<dbReference type="EMBL" id="JAAOZC010000003">
    <property type="protein sequence ID" value="NIJ08143.1"/>
    <property type="molecule type" value="Genomic_DNA"/>
</dbReference>
<dbReference type="Proteomes" id="UP000727456">
    <property type="component" value="Unassembled WGS sequence"/>
</dbReference>
<comment type="caution">
    <text evidence="2">The sequence shown here is derived from an EMBL/GenBank/DDBJ whole genome shotgun (WGS) entry which is preliminary data.</text>
</comment>
<proteinExistence type="predicted"/>
<gene>
    <name evidence="2" type="ORF">FHS31_001753</name>
</gene>
<feature type="domain" description="Tetrapyrrole biosynthesis uroporphyrinogen III synthase" evidence="1">
    <location>
        <begin position="15"/>
        <end position="212"/>
    </location>
</feature>
<dbReference type="SUPFAM" id="SSF69618">
    <property type="entry name" value="HemD-like"/>
    <property type="match status" value="1"/>
</dbReference>
<dbReference type="EC" id="4.2.1.75" evidence="2"/>
<keyword evidence="3" id="KW-1185">Reference proteome</keyword>
<sequence>MKTLLVLRPEPGAAQTVAAARAMGLDAMAMPLFTIEPVAWDMPAGGFDALMLTSANAVRLGGSGLAKAAHLPVYAVGEATAAAARAAGFRVAYVGSRGAAALLTAMRDGGVRRALHLAGEVHRDAADPEIHLQRVIVYRSVPVKHLPAFPADGVALIHSPNAGCLFARLIDESRAPRANIAIAAISAAAADRVGDGWAAVAVAARPRDAALLAVAAKLCEEAATGLDG</sequence>
<dbReference type="GO" id="GO:0004852">
    <property type="term" value="F:uroporphyrinogen-III synthase activity"/>
    <property type="evidence" value="ECO:0007669"/>
    <property type="project" value="UniProtKB-EC"/>
</dbReference>
<reference evidence="2 3" key="1">
    <citation type="submission" date="2020-03" db="EMBL/GenBank/DDBJ databases">
        <title>Genomic Encyclopedia of Type Strains, Phase III (KMG-III): the genomes of soil and plant-associated and newly described type strains.</title>
        <authorList>
            <person name="Whitman W."/>
        </authorList>
    </citation>
    <scope>NUCLEOTIDE SEQUENCE [LARGE SCALE GENOMIC DNA]</scope>
    <source>
        <strain evidence="2 3">CECT 8804</strain>
    </source>
</reference>
<evidence type="ECO:0000313" key="3">
    <source>
        <dbReference type="Proteomes" id="UP000727456"/>
    </source>
</evidence>
<protein>
    <submittedName>
        <fullName evidence="2">Uroporphyrinogen-III synthase</fullName>
        <ecNumber evidence="2">4.2.1.75</ecNumber>
    </submittedName>
</protein>
<dbReference type="InterPro" id="IPR036108">
    <property type="entry name" value="4pyrrol_syn_uPrphyn_synt_sf"/>
</dbReference>